<organism evidence="1 2">
    <name type="scientific">Pleuronectes platessa</name>
    <name type="common">European plaice</name>
    <dbReference type="NCBI Taxonomy" id="8262"/>
    <lineage>
        <taxon>Eukaryota</taxon>
        <taxon>Metazoa</taxon>
        <taxon>Chordata</taxon>
        <taxon>Craniata</taxon>
        <taxon>Vertebrata</taxon>
        <taxon>Euteleostomi</taxon>
        <taxon>Actinopterygii</taxon>
        <taxon>Neopterygii</taxon>
        <taxon>Teleostei</taxon>
        <taxon>Neoteleostei</taxon>
        <taxon>Acanthomorphata</taxon>
        <taxon>Carangaria</taxon>
        <taxon>Pleuronectiformes</taxon>
        <taxon>Pleuronectoidei</taxon>
        <taxon>Pleuronectidae</taxon>
        <taxon>Pleuronectes</taxon>
    </lineage>
</organism>
<comment type="caution">
    <text evidence="1">The sequence shown here is derived from an EMBL/GenBank/DDBJ whole genome shotgun (WGS) entry which is preliminary data.</text>
</comment>
<sequence length="193" mass="21159">MEELPFCYQRRSRHDSEPQRDTTIIQQHWVDQGVGLLSFPPHFFLFPSVSPHLSPSLAPVSPSASLIPPSSPSQSKHCLALSIVKGSSLFSMHRFGESLRACRSSRDYSAFTPRFGVASASGVNPALERQLVQRRRNWKSALPLPLLAHLNTQSGSSQMQPVTDVRLGLIRAGLRREGETVTVTTAGNDGQTG</sequence>
<proteinExistence type="predicted"/>
<reference evidence="1" key="1">
    <citation type="submission" date="2020-03" db="EMBL/GenBank/DDBJ databases">
        <authorList>
            <person name="Weist P."/>
        </authorList>
    </citation>
    <scope>NUCLEOTIDE SEQUENCE</scope>
</reference>
<protein>
    <submittedName>
        <fullName evidence="1">Uncharacterized protein</fullName>
    </submittedName>
</protein>
<accession>A0A9N7VCJ8</accession>
<gene>
    <name evidence="1" type="ORF">PLEPLA_LOCUS34738</name>
</gene>
<evidence type="ECO:0000313" key="2">
    <source>
        <dbReference type="Proteomes" id="UP001153269"/>
    </source>
</evidence>
<name>A0A9N7VCJ8_PLEPL</name>
<dbReference type="Proteomes" id="UP001153269">
    <property type="component" value="Unassembled WGS sequence"/>
</dbReference>
<keyword evidence="2" id="KW-1185">Reference proteome</keyword>
<dbReference type="AlphaFoldDB" id="A0A9N7VCJ8"/>
<dbReference type="EMBL" id="CADEAL010003934">
    <property type="protein sequence ID" value="CAB1447037.1"/>
    <property type="molecule type" value="Genomic_DNA"/>
</dbReference>
<evidence type="ECO:0000313" key="1">
    <source>
        <dbReference type="EMBL" id="CAB1447037.1"/>
    </source>
</evidence>